<protein>
    <recommendedName>
        <fullName evidence="2">Ricin B lectin domain-containing protein</fullName>
    </recommendedName>
</protein>
<dbReference type="InterPro" id="IPR043188">
    <property type="entry name" value="DCDC1"/>
</dbReference>
<dbReference type="InterPro" id="IPR035992">
    <property type="entry name" value="Ricin_B-like_lectins"/>
</dbReference>
<feature type="domain" description="Ricin B lectin" evidence="2">
    <location>
        <begin position="12"/>
        <end position="150"/>
    </location>
</feature>
<feature type="non-terminal residue" evidence="3">
    <location>
        <position position="1"/>
    </location>
</feature>
<dbReference type="PANTHER" id="PTHR46302">
    <property type="entry name" value="DOUBLECORTIN DOMAIN-CONTAINING PROTEIN 1"/>
    <property type="match status" value="1"/>
</dbReference>
<feature type="compositionally biased region" description="Low complexity" evidence="1">
    <location>
        <begin position="162"/>
        <end position="188"/>
    </location>
</feature>
<dbReference type="SUPFAM" id="SSF50370">
    <property type="entry name" value="Ricin B-like lectins"/>
    <property type="match status" value="7"/>
</dbReference>
<feature type="region of interest" description="Disordered" evidence="1">
    <location>
        <begin position="1298"/>
        <end position="1343"/>
    </location>
</feature>
<dbReference type="Proteomes" id="UP000605846">
    <property type="component" value="Unassembled WGS sequence"/>
</dbReference>
<evidence type="ECO:0000313" key="4">
    <source>
        <dbReference type="Proteomes" id="UP000605846"/>
    </source>
</evidence>
<keyword evidence="4" id="KW-1185">Reference proteome</keyword>
<organism evidence="3 4">
    <name type="scientific">Apophysomyces ossiformis</name>
    <dbReference type="NCBI Taxonomy" id="679940"/>
    <lineage>
        <taxon>Eukaryota</taxon>
        <taxon>Fungi</taxon>
        <taxon>Fungi incertae sedis</taxon>
        <taxon>Mucoromycota</taxon>
        <taxon>Mucoromycotina</taxon>
        <taxon>Mucoromycetes</taxon>
        <taxon>Mucorales</taxon>
        <taxon>Mucorineae</taxon>
        <taxon>Mucoraceae</taxon>
        <taxon>Apophysomyces</taxon>
    </lineage>
</organism>
<evidence type="ECO:0000259" key="2">
    <source>
        <dbReference type="SMART" id="SM00458"/>
    </source>
</evidence>
<gene>
    <name evidence="3" type="ORF">EC973_005100</name>
</gene>
<feature type="compositionally biased region" description="Low complexity" evidence="1">
    <location>
        <begin position="202"/>
        <end position="212"/>
    </location>
</feature>
<feature type="domain" description="Ricin B lectin" evidence="2">
    <location>
        <begin position="930"/>
        <end position="1066"/>
    </location>
</feature>
<feature type="region of interest" description="Disordered" evidence="1">
    <location>
        <begin position="1362"/>
        <end position="1382"/>
    </location>
</feature>
<dbReference type="Pfam" id="PF00652">
    <property type="entry name" value="Ricin_B_lectin"/>
    <property type="match status" value="3"/>
</dbReference>
<dbReference type="Gene3D" id="2.80.10.50">
    <property type="match status" value="7"/>
</dbReference>
<comment type="caution">
    <text evidence="3">The sequence shown here is derived from an EMBL/GenBank/DDBJ whole genome shotgun (WGS) entry which is preliminary data.</text>
</comment>
<feature type="compositionally biased region" description="Low complexity" evidence="1">
    <location>
        <begin position="1373"/>
        <end position="1382"/>
    </location>
</feature>
<feature type="region of interest" description="Disordered" evidence="1">
    <location>
        <begin position="162"/>
        <end position="219"/>
    </location>
</feature>
<dbReference type="SMART" id="SM00458">
    <property type="entry name" value="RICIN"/>
    <property type="match status" value="5"/>
</dbReference>
<dbReference type="InterPro" id="IPR000772">
    <property type="entry name" value="Ricin_B_lectin"/>
</dbReference>
<evidence type="ECO:0000256" key="1">
    <source>
        <dbReference type="SAM" id="MobiDB-lite"/>
    </source>
</evidence>
<dbReference type="PROSITE" id="PS50231">
    <property type="entry name" value="RICIN_B_LECTIN"/>
    <property type="match status" value="6"/>
</dbReference>
<feature type="domain" description="Ricin B lectin" evidence="2">
    <location>
        <begin position="1808"/>
        <end position="1938"/>
    </location>
</feature>
<evidence type="ECO:0000313" key="3">
    <source>
        <dbReference type="EMBL" id="KAF7721215.1"/>
    </source>
</evidence>
<sequence length="2730" mass="306660">MFTTSEKFPEGWFFIKNMSNGYVLMVENASEASGTPIVLSSLRTKDSDAQLWRYDEEGRLHNKKTNLVMDVAKGNAKAGTDIVQQATANDNNNFQQFGLSSDGHIYLKQKSSLVLGIKESFFSRREGLHVHLQLVDKRHLDRKEQRWDFVLPIIKTVTPSTTASASSLKRSTSTSSVGSASSGKPPVSRDVSQIKEDDARSIRSSTSTTSSLDQDDSRIPAGTFPDTAFFLKSQANGFYIGAEAGAVSKPGTRMTIDSLRKTAYDSQLWTFDAATNRIINKHSGFILAVEGNTLKDDVYVYQVSASDKSSKYNSWTLSAEGEICLQSDPSWVLGFKDSWFGMNREGAHLHLQKKTKGNQHQRFSVVLPIFKKRTTESTTTVEQHGVFPEGWFFVKSQAHGLVLTVLNSGVLAAEAVAVKLDTANYSRQLWKYQDGYLINKASEMVLDVKGGSITPGAEVCQYKKKKKDNGNQQWALTVEGFIHIKARKALVLAVEENASTKSKVFLSDKKSSEYKAQRWNFVLPVFKKKQATREVVSRSTVKKTISYQYAQYPAGWFFIRSLVSGSTKESPLVLAASKEDKSIHLTELSRENWQTQLWAYHHGVLINYETQLALDVSVIVLNWQPLLALSLIAISAGSAIVQAEKQERPTSQHWYFSVDGYLVHAFEPSLNLVTESNAEKKHRLTLATHQSLKKEEHRWILLTPTFGYKQRAQALLYWSNAVISEWRASGQQAIQKTVARTAAWPEETFFIGAQEGYALVPEKSEAFSAVVVKKIELERIEVYKWAFRNGYLVHVATGLVLHASDSLAHGSALVLRGELTTDNKHADDRQLWTVQTDGSIVSEASSHLGLHLIQKGENWIVQLSDIKQITSHYSWRLLYGKYERRFCEKEKKERDFVIGFQRIVLTMITTRKSTANRKLVTHRYGVFPDNWFFIRSKDDSSLIVTVSDAKEGAKLKLAKLDFKIFRRQLWQYRDDGCLANMESDYVIDVAGGKLMPGCDVIQYHEKFLRRSRKNQQWGLSVDGHIHPQSRPGLVLSPKGNQVKEGIDLQISARGQLSNTYQQWTFASPVFGKRNQRSITSSIQRNDSDLFVDGVGDATLQVTSGERYERVTKRTIIRRWAIFPAGGFFIRVAYGNDSLALTVEKNPKPGRSGHDEYEVTLRALNFKEYKWQFWTFEEGHLINKQTGLALDAEIVKDLLVEDGLKTQLYVRQRSVSETQYWALSANGEIHLRSNERLVIGISNEQRASVSGAQVGLRELRVKKTNENGREEITLQSEQWMRWSFSKPVFGKRTVAAETEAEIEDCEEQKLTIQEQDESCDEESSTDEEESAEEPEEEDDDEVEAEELEAVLGDDLESDIKQTSEKVAEVKKSESTASTTSSINSSASAKVVTSVKKSNSTKSLRLGRKDSFQLADGYIPTGFEKVVRYKTHPNSFPAGYFLIKSHLHGFVLDVQGDATNGAQVILTRIKTTDFASQLWSYRDGFLVNLKGQTLVLDAAEDDIIAGERVHLSPQRPLGEQADDQQWEYTPEGVILLSAKRSLVLSVKELRRSDKYDHLDVFVQEEKVHRNQKDARREQRWEILIPALIPVSQKETGARIIEAGKVGTVTSSVSAVLAFKWLKETFHHKITSANQWPSSEKWFFIRYGNEDRFLAAGQDSTEVGLYDLSESQDYKRFLWIYIDGYLVNYKYKLRLTLNQSLQWVLSNSQESLDQTFGISVHGVLTIRIKMTIYYLRITRHTSGNFLLEASTEETTKDTQGLQLHVPVFSDQQSQIDARSTIDTISEWIHNQRTTTVKTIQKVRRALFPSASWFFLKVADQQNDELVLAVQGDSTTAGARLIIRKISFTNFKSQLWTFRDGLLINYGSKLVIDVHGNIGESSHLIQSTEAGVSTQKWELTVDGHILLESHDNLFLGYKDVLNEGTEVILTNATVQVIRWKFSVPVFGKKTTTTAVVESITQAIEQGATLEKTEDTKIQEVSHTQHTEAEHGHGIKEVMKGAGTVVAAGAAAAVAVGAISKVAEAIHHSDVHKIHKIDDVQAPETQLSVTKDIHSATYSITVIEESRMIIRMWRVMFIRRISQCKTQKELVATIEETRRILTERLDQHLKAYGSESVVQVSQKPAWYLSVVQMKEHLNTHLFETYLGKLKTYNSDQQVSIQEIDIEKTLETVTHHVDSQLEEVIISETKKSSTAVTKVQDKAPVVNHGQRVIVTVQTIQVIVRYWFIDLYQQISAASQNNATDEEIHHIITIARKELDEQLTRVQTSTAKIATGIPAKNVAIEQSVVAAIKRTQEIVNNKLDVVRKERTFADQTKWLQVTKETEESVNVEVHQCQTRLGNTISEVQIEELEVTGQTEVVKTAEKAQQIVKTVSKATVFEDVEIIVAEWYRRLTIHVAHRIKQGGNNVSQDVDAIIAEAKVELAVTIEQTKKATVTADAKSQKTLHDTLFCIRSSAWNHTSQIKKIASEISTKSSEEVEKLLKEVSVTGRQQTAAVVEKCKNTVEIAAIVGTVAKVGYDKHASTTKDITKAHVAIFVEDTKSSVSRWFARLTSRVGERVRKGGDNVTSDVEYIIKEAREEISLIITESKNAVDSKFSIQGKSNDDILVLQEAHKNIEVTLVQVQESVLAQVAEVQEIAKVSTVTDISEKLAAITEATTTQIGTVLTKSEVAVTEHLDVVVDTKHTSGTEHDEQHQLTKDSHKHTAEKVLAGAAVVAAGAAIVHEVTKKHDDVKKTE</sequence>
<dbReference type="CDD" id="cd23454">
    <property type="entry name" value="beta-trefoil_Ricin_GllA-1"/>
    <property type="match status" value="4"/>
</dbReference>
<name>A0A8H7BF93_9FUNG</name>
<dbReference type="OrthoDB" id="40579at2759"/>
<dbReference type="GO" id="GO:0030496">
    <property type="term" value="C:midbody"/>
    <property type="evidence" value="ECO:0007669"/>
    <property type="project" value="TreeGrafter"/>
</dbReference>
<reference evidence="3" key="1">
    <citation type="submission" date="2020-01" db="EMBL/GenBank/DDBJ databases">
        <title>Genome Sequencing of Three Apophysomyces-Like Fungal Strains Confirms a Novel Fungal Genus in the Mucoromycota with divergent Burkholderia-like Endosymbiotic Bacteria.</title>
        <authorList>
            <person name="Stajich J.E."/>
            <person name="Macias A.M."/>
            <person name="Carter-House D."/>
            <person name="Lovett B."/>
            <person name="Kasson L.R."/>
            <person name="Berry K."/>
            <person name="Grigoriev I."/>
            <person name="Chang Y."/>
            <person name="Spatafora J."/>
            <person name="Kasson M.T."/>
        </authorList>
    </citation>
    <scope>NUCLEOTIDE SEQUENCE</scope>
    <source>
        <strain evidence="3">NRRL A-21654</strain>
    </source>
</reference>
<feature type="compositionally biased region" description="Basic and acidic residues" evidence="1">
    <location>
        <begin position="192"/>
        <end position="201"/>
    </location>
</feature>
<accession>A0A8H7BF93</accession>
<feature type="domain" description="Ricin B lectin" evidence="2">
    <location>
        <begin position="399"/>
        <end position="522"/>
    </location>
</feature>
<feature type="domain" description="Ricin B lectin" evidence="2">
    <location>
        <begin position="1436"/>
        <end position="1581"/>
    </location>
</feature>
<feature type="compositionally biased region" description="Acidic residues" evidence="1">
    <location>
        <begin position="1313"/>
        <end position="1343"/>
    </location>
</feature>
<dbReference type="PANTHER" id="PTHR46302:SF3">
    <property type="entry name" value="DOUBLECORTIN DOMAIN-CONTAINING PROTEIN 1"/>
    <property type="match status" value="1"/>
</dbReference>
<dbReference type="GO" id="GO:0008017">
    <property type="term" value="F:microtubule binding"/>
    <property type="evidence" value="ECO:0007669"/>
    <property type="project" value="InterPro"/>
</dbReference>
<feature type="compositionally biased region" description="Basic and acidic residues" evidence="1">
    <location>
        <begin position="1362"/>
        <end position="1372"/>
    </location>
</feature>
<dbReference type="EMBL" id="JABAYA010000292">
    <property type="protein sequence ID" value="KAF7721215.1"/>
    <property type="molecule type" value="Genomic_DNA"/>
</dbReference>
<proteinExistence type="predicted"/>
<dbReference type="GO" id="GO:1902412">
    <property type="term" value="P:regulation of mitotic cytokinesis"/>
    <property type="evidence" value="ECO:0007669"/>
    <property type="project" value="InterPro"/>
</dbReference>